<dbReference type="PANTHER" id="PTHR11955">
    <property type="entry name" value="FATTY ACID BINDING PROTEIN"/>
    <property type="match status" value="1"/>
</dbReference>
<feature type="domain" description="Lipocalin/cytosolic fatty-acid binding" evidence="2">
    <location>
        <begin position="1"/>
        <end position="96"/>
    </location>
</feature>
<evidence type="ECO:0000259" key="2">
    <source>
        <dbReference type="Pfam" id="PF00061"/>
    </source>
</evidence>
<dbReference type="InterPro" id="IPR000463">
    <property type="entry name" value="Fatty_acid-bd"/>
</dbReference>
<dbReference type="PRINTS" id="PR00178">
    <property type="entry name" value="FATTYACIDBP"/>
</dbReference>
<protein>
    <submittedName>
        <fullName evidence="3">Myelin P2 protein-like</fullName>
    </submittedName>
</protein>
<dbReference type="EMBL" id="LR789106">
    <property type="protein sequence ID" value="CAB3264968.1"/>
    <property type="molecule type" value="mRNA"/>
</dbReference>
<organism evidence="3">
    <name type="scientific">Phallusia mammillata</name>
    <dbReference type="NCBI Taxonomy" id="59560"/>
    <lineage>
        <taxon>Eukaryota</taxon>
        <taxon>Metazoa</taxon>
        <taxon>Chordata</taxon>
        <taxon>Tunicata</taxon>
        <taxon>Ascidiacea</taxon>
        <taxon>Phlebobranchia</taxon>
        <taxon>Ascidiidae</taxon>
        <taxon>Phallusia</taxon>
    </lineage>
</organism>
<dbReference type="AlphaFoldDB" id="A0A6F9DPP5"/>
<name>A0A6F9DPP5_9ASCI</name>
<proteinExistence type="evidence at transcript level"/>
<dbReference type="InterPro" id="IPR012674">
    <property type="entry name" value="Calycin"/>
</dbReference>
<evidence type="ECO:0000313" key="3">
    <source>
        <dbReference type="EMBL" id="CAB3264968.1"/>
    </source>
</evidence>
<dbReference type="GO" id="GO:0008289">
    <property type="term" value="F:lipid binding"/>
    <property type="evidence" value="ECO:0007669"/>
    <property type="project" value="InterPro"/>
</dbReference>
<dbReference type="SUPFAM" id="SSF50814">
    <property type="entry name" value="Lipocalins"/>
    <property type="match status" value="1"/>
</dbReference>
<dbReference type="Pfam" id="PF00061">
    <property type="entry name" value="Lipocalin"/>
    <property type="match status" value="1"/>
</dbReference>
<dbReference type="InterPro" id="IPR000566">
    <property type="entry name" value="Lipocln_cytosolic_FA-bd_dom"/>
</dbReference>
<evidence type="ECO:0000256" key="1">
    <source>
        <dbReference type="ARBA" id="ARBA00008390"/>
    </source>
</evidence>
<comment type="similarity">
    <text evidence="1">Belongs to the calycin superfamily. Fatty-acid binding protein (FABP) family.</text>
</comment>
<sequence>MKAVGVNIALRKMGAIVNSTSEISDEGNGKIRINTQSTFKSANVLFPVGEEITESTMDGRTCKTTINWDGPNKLHQVQKWDNGKREATLDWIFQDGGMVLHLECDGVICDRYHSKC</sequence>
<dbReference type="InterPro" id="IPR031259">
    <property type="entry name" value="ILBP"/>
</dbReference>
<dbReference type="CDD" id="cd00742">
    <property type="entry name" value="FABP"/>
    <property type="match status" value="1"/>
</dbReference>
<reference evidence="3" key="1">
    <citation type="submission" date="2020-04" db="EMBL/GenBank/DDBJ databases">
        <authorList>
            <person name="Neveu A P."/>
        </authorList>
    </citation>
    <scope>NUCLEOTIDE SEQUENCE</scope>
    <source>
        <tissue evidence="3">Whole embryo</tissue>
    </source>
</reference>
<accession>A0A6F9DPP5</accession>
<dbReference type="Gene3D" id="2.40.128.20">
    <property type="match status" value="1"/>
</dbReference>
<gene>
    <name evidence="3" type="primary">Pmp2</name>
</gene>